<evidence type="ECO:0000259" key="2">
    <source>
        <dbReference type="Pfam" id="PF07885"/>
    </source>
</evidence>
<proteinExistence type="predicted"/>
<sequence length="312" mass="35150">MANPKHLEILLTGVTKWNKWRDDNPHITPDLSGANLQGKNLQKVNFQDALIGKANLKNANLDDANLQGAYLAQTNLKYARLWNANLQAAELPAANLEKAEIPRSNLKNANLSCANLKGADMGSANLKRTLLMDTRVQKTNFRGAQLDEADVRNISYKQWGISRGGYRDIELGNCHGSQQFRRFAMDQDFIEEFRVHNKHWRFWLLYIPWLILCDCGRSFMLWLGWCIAAAVGFAFAYEHIGVDAFHLSNGLAWNFDTLLYYSTVTITTLGFGDVTPITAQAKHWVMAEVILGYILLGGLISIMSTKLTRRSG</sequence>
<organism evidence="3 4">
    <name type="scientific">Desulfovibrio ferrophilus</name>
    <dbReference type="NCBI Taxonomy" id="241368"/>
    <lineage>
        <taxon>Bacteria</taxon>
        <taxon>Pseudomonadati</taxon>
        <taxon>Thermodesulfobacteriota</taxon>
        <taxon>Desulfovibrionia</taxon>
        <taxon>Desulfovibrionales</taxon>
        <taxon>Desulfovibrionaceae</taxon>
        <taxon>Desulfovibrio</taxon>
    </lineage>
</organism>
<gene>
    <name evidence="3" type="ORF">DFE_1697</name>
</gene>
<reference evidence="3 4" key="1">
    <citation type="journal article" date="2018" name="Sci. Adv.">
        <title>Multi-heme cytochromes provide a pathway for survival in energy-limited environments.</title>
        <authorList>
            <person name="Deng X."/>
            <person name="Dohmae N."/>
            <person name="Nealson K.H."/>
            <person name="Hashimoto K."/>
            <person name="Okamoto A."/>
        </authorList>
    </citation>
    <scope>NUCLEOTIDE SEQUENCE [LARGE SCALE GENOMIC DNA]</scope>
    <source>
        <strain evidence="3 4">IS5</strain>
    </source>
</reference>
<dbReference type="Gene3D" id="2.160.20.80">
    <property type="entry name" value="E3 ubiquitin-protein ligase SopA"/>
    <property type="match status" value="1"/>
</dbReference>
<evidence type="ECO:0000256" key="1">
    <source>
        <dbReference type="SAM" id="Phobius"/>
    </source>
</evidence>
<keyword evidence="1" id="KW-0812">Transmembrane</keyword>
<dbReference type="SUPFAM" id="SSF81324">
    <property type="entry name" value="Voltage-gated potassium channels"/>
    <property type="match status" value="1"/>
</dbReference>
<dbReference type="OrthoDB" id="3034488at2"/>
<dbReference type="PANTHER" id="PTHR14136">
    <property type="entry name" value="BTB_POZ DOMAIN-CONTAINING PROTEIN KCTD9"/>
    <property type="match status" value="1"/>
</dbReference>
<dbReference type="KEGG" id="dfl:DFE_1697"/>
<keyword evidence="1" id="KW-1133">Transmembrane helix</keyword>
<dbReference type="PANTHER" id="PTHR14136:SF17">
    <property type="entry name" value="BTB_POZ DOMAIN-CONTAINING PROTEIN KCTD9"/>
    <property type="match status" value="1"/>
</dbReference>
<feature type="transmembrane region" description="Helical" evidence="1">
    <location>
        <begin position="258"/>
        <end position="278"/>
    </location>
</feature>
<keyword evidence="4" id="KW-1185">Reference proteome</keyword>
<evidence type="ECO:0000313" key="3">
    <source>
        <dbReference type="EMBL" id="BBD08423.1"/>
    </source>
</evidence>
<dbReference type="RefSeq" id="WP_126378503.1">
    <property type="nucleotide sequence ID" value="NZ_AP017378.1"/>
</dbReference>
<dbReference type="Pfam" id="PF07885">
    <property type="entry name" value="Ion_trans_2"/>
    <property type="match status" value="1"/>
</dbReference>
<name>A0A2Z6AZ07_9BACT</name>
<dbReference type="InterPro" id="IPR051082">
    <property type="entry name" value="Pentapeptide-BTB/POZ_domain"/>
</dbReference>
<feature type="transmembrane region" description="Helical" evidence="1">
    <location>
        <begin position="219"/>
        <end position="237"/>
    </location>
</feature>
<dbReference type="Proteomes" id="UP000269883">
    <property type="component" value="Chromosome"/>
</dbReference>
<dbReference type="Gene3D" id="1.10.287.70">
    <property type="match status" value="1"/>
</dbReference>
<feature type="transmembrane region" description="Helical" evidence="1">
    <location>
        <begin position="284"/>
        <end position="303"/>
    </location>
</feature>
<keyword evidence="1" id="KW-0472">Membrane</keyword>
<feature type="domain" description="Potassium channel" evidence="2">
    <location>
        <begin position="231"/>
        <end position="308"/>
    </location>
</feature>
<protein>
    <submittedName>
        <fullName evidence="3">Ion transport 2 domain protein</fullName>
    </submittedName>
</protein>
<dbReference type="EMBL" id="AP017378">
    <property type="protein sequence ID" value="BBD08423.1"/>
    <property type="molecule type" value="Genomic_DNA"/>
</dbReference>
<evidence type="ECO:0000313" key="4">
    <source>
        <dbReference type="Proteomes" id="UP000269883"/>
    </source>
</evidence>
<dbReference type="AlphaFoldDB" id="A0A2Z6AZ07"/>
<accession>A0A2Z6AZ07</accession>
<dbReference type="SUPFAM" id="SSF141571">
    <property type="entry name" value="Pentapeptide repeat-like"/>
    <property type="match status" value="1"/>
</dbReference>
<dbReference type="InterPro" id="IPR013099">
    <property type="entry name" value="K_chnl_dom"/>
</dbReference>
<dbReference type="InterPro" id="IPR001646">
    <property type="entry name" value="5peptide_repeat"/>
</dbReference>
<dbReference type="Pfam" id="PF00805">
    <property type="entry name" value="Pentapeptide"/>
    <property type="match status" value="2"/>
</dbReference>